<dbReference type="InterPro" id="IPR024047">
    <property type="entry name" value="MM3350-like_sf"/>
</dbReference>
<dbReference type="RefSeq" id="WP_124024126.1">
    <property type="nucleotide sequence ID" value="NZ_RPOH01000037.1"/>
</dbReference>
<reference evidence="2 3" key="1">
    <citation type="submission" date="2018-11" db="EMBL/GenBank/DDBJ databases">
        <title>Draft genome sequence of Buttiauxella warmboldiae CCUG 35512.</title>
        <authorList>
            <person name="Salva-Serra F."/>
            <person name="Marathe N."/>
            <person name="Moore E."/>
            <person name="Svensson L."/>
            <person name="Engstrom-Jakobsson H."/>
        </authorList>
    </citation>
    <scope>NUCLEOTIDE SEQUENCE [LARGE SCALE GENOMIC DNA]</scope>
    <source>
        <strain evidence="2 3">CCUG 35512</strain>
    </source>
</reference>
<dbReference type="Proteomes" id="UP000268615">
    <property type="component" value="Unassembled WGS sequence"/>
</dbReference>
<dbReference type="EMBL" id="RPOH01000037">
    <property type="protein sequence ID" value="RPH27669.1"/>
    <property type="molecule type" value="Genomic_DNA"/>
</dbReference>
<evidence type="ECO:0000313" key="3">
    <source>
        <dbReference type="Proteomes" id="UP000268615"/>
    </source>
</evidence>
<dbReference type="PANTHER" id="PTHR41878">
    <property type="entry name" value="LEXA REPRESSOR-RELATED"/>
    <property type="match status" value="1"/>
</dbReference>
<dbReference type="InterPro" id="IPR012912">
    <property type="entry name" value="Plasmid_pRiA4b_Orf3-like"/>
</dbReference>
<comment type="caution">
    <text evidence="2">The sequence shown here is derived from an EMBL/GenBank/DDBJ whole genome shotgun (WGS) entry which is preliminary data.</text>
</comment>
<evidence type="ECO:0000259" key="1">
    <source>
        <dbReference type="Pfam" id="PF07929"/>
    </source>
</evidence>
<organism evidence="2 3">
    <name type="scientific">Buttiauxella warmboldiae</name>
    <dbReference type="NCBI Taxonomy" id="82993"/>
    <lineage>
        <taxon>Bacteria</taxon>
        <taxon>Pseudomonadati</taxon>
        <taxon>Pseudomonadota</taxon>
        <taxon>Gammaproteobacteria</taxon>
        <taxon>Enterobacterales</taxon>
        <taxon>Enterobacteriaceae</taxon>
        <taxon>Buttiauxella</taxon>
    </lineage>
</organism>
<gene>
    <name evidence="2" type="ORF">EHN07_10645</name>
</gene>
<dbReference type="PANTHER" id="PTHR41878:SF1">
    <property type="entry name" value="TNPR PROTEIN"/>
    <property type="match status" value="1"/>
</dbReference>
<evidence type="ECO:0000313" key="2">
    <source>
        <dbReference type="EMBL" id="RPH27669.1"/>
    </source>
</evidence>
<dbReference type="SUPFAM" id="SSF159941">
    <property type="entry name" value="MM3350-like"/>
    <property type="match status" value="1"/>
</dbReference>
<name>A0A3N5DYZ1_9ENTR</name>
<dbReference type="Pfam" id="PF07929">
    <property type="entry name" value="PRiA4_ORF3"/>
    <property type="match status" value="1"/>
</dbReference>
<sequence length="201" mass="23621">MNSFYQLKIVLQDSNPAIWRRFVVPGFITLDRLHDVIQIVMGWEESHLHEFIFKKQHYTMQPESPHEQEEGMVRLGELLKRKGNSLTYVYDFGDNWSHEIILEDKNYPEDEIIMPYFCLEGECACPPEDCGGVYGYARVLEAVQDPHHEQHEDMMDIISNGSDLSPDEVIEYTKDFNCDEVNSFLALYSVWSRDRLLTMFE</sequence>
<keyword evidence="3" id="KW-1185">Reference proteome</keyword>
<dbReference type="Gene3D" id="3.10.290.30">
    <property type="entry name" value="MM3350-like"/>
    <property type="match status" value="1"/>
</dbReference>
<dbReference type="AlphaFoldDB" id="A0A3N5DYZ1"/>
<proteinExistence type="predicted"/>
<accession>A0A3N5DYZ1</accession>
<protein>
    <submittedName>
        <fullName evidence="2">Plasmid pRiA4b ORF-3 family protein</fullName>
    </submittedName>
</protein>
<dbReference type="OrthoDB" id="9816539at2"/>
<feature type="domain" description="Plasmid pRiA4b Orf3-like" evidence="1">
    <location>
        <begin position="4"/>
        <end position="160"/>
    </location>
</feature>